<organism evidence="8 9">
    <name type="scientific">Cocos nucifera</name>
    <name type="common">Coconut palm</name>
    <dbReference type="NCBI Taxonomy" id="13894"/>
    <lineage>
        <taxon>Eukaryota</taxon>
        <taxon>Viridiplantae</taxon>
        <taxon>Streptophyta</taxon>
        <taxon>Embryophyta</taxon>
        <taxon>Tracheophyta</taxon>
        <taxon>Spermatophyta</taxon>
        <taxon>Magnoliopsida</taxon>
        <taxon>Liliopsida</taxon>
        <taxon>Arecaceae</taxon>
        <taxon>Arecoideae</taxon>
        <taxon>Cocoseae</taxon>
        <taxon>Attaleinae</taxon>
        <taxon>Cocos</taxon>
    </lineage>
</organism>
<dbReference type="EMBL" id="CM017874">
    <property type="protein sequence ID" value="KAG1334826.1"/>
    <property type="molecule type" value="Genomic_DNA"/>
</dbReference>
<evidence type="ECO:0000256" key="6">
    <source>
        <dbReference type="SAM" id="SignalP"/>
    </source>
</evidence>
<dbReference type="PANTHER" id="PTHR20961:SF81">
    <property type="entry name" value="GLYCOSYLTRANSFERASE FAMILY 61 PROTEIN"/>
    <property type="match status" value="1"/>
</dbReference>
<keyword evidence="4" id="KW-0808">Transferase</keyword>
<dbReference type="AlphaFoldDB" id="A0A8K0MZC6"/>
<dbReference type="GO" id="GO:0000139">
    <property type="term" value="C:Golgi membrane"/>
    <property type="evidence" value="ECO:0007669"/>
    <property type="project" value="UniProtKB-SubCell"/>
</dbReference>
<comment type="caution">
    <text evidence="8">The sequence shown here is derived from an EMBL/GenBank/DDBJ whole genome shotgun (WGS) entry which is preliminary data.</text>
</comment>
<keyword evidence="9" id="KW-1185">Reference proteome</keyword>
<dbReference type="Proteomes" id="UP000797356">
    <property type="component" value="Chromosome 3"/>
</dbReference>
<dbReference type="Pfam" id="PF04577">
    <property type="entry name" value="Glyco_transf_61"/>
    <property type="match status" value="2"/>
</dbReference>
<reference evidence="8" key="2">
    <citation type="submission" date="2019-07" db="EMBL/GenBank/DDBJ databases">
        <authorList>
            <person name="Yang Y."/>
            <person name="Bocs S."/>
            <person name="Baudouin L."/>
        </authorList>
    </citation>
    <scope>NUCLEOTIDE SEQUENCE</scope>
    <source>
        <tissue evidence="8">Spear leaf of Hainan Tall coconut</tissue>
    </source>
</reference>
<comment type="pathway">
    <text evidence="2">Glycan metabolism.</text>
</comment>
<feature type="chain" id="PRO_5035422245" evidence="6">
    <location>
        <begin position="19"/>
        <end position="760"/>
    </location>
</feature>
<feature type="signal peptide" evidence="6">
    <location>
        <begin position="1"/>
        <end position="18"/>
    </location>
</feature>
<gene>
    <name evidence="8" type="ORF">COCNU_03G009450</name>
</gene>
<accession>A0A8K0MZC6</accession>
<feature type="domain" description="Glycosyltransferase 61 catalytic" evidence="7">
    <location>
        <begin position="260"/>
        <end position="346"/>
    </location>
</feature>
<keyword evidence="5" id="KW-0325">Glycoprotein</keyword>
<reference evidence="8" key="1">
    <citation type="journal article" date="2017" name="Gigascience">
        <title>The genome draft of coconut (Cocos nucifera).</title>
        <authorList>
            <person name="Xiao Y."/>
            <person name="Xu P."/>
            <person name="Fan H."/>
            <person name="Baudouin L."/>
            <person name="Xia W."/>
            <person name="Bocs S."/>
            <person name="Xu J."/>
            <person name="Li Q."/>
            <person name="Guo A."/>
            <person name="Zhou L."/>
            <person name="Li J."/>
            <person name="Wu Y."/>
            <person name="Ma Z."/>
            <person name="Armero A."/>
            <person name="Issali A.E."/>
            <person name="Liu N."/>
            <person name="Peng M."/>
            <person name="Yang Y."/>
        </authorList>
    </citation>
    <scope>NUCLEOTIDE SEQUENCE</scope>
    <source>
        <tissue evidence="8">Spear leaf of Hainan Tall coconut</tissue>
    </source>
</reference>
<dbReference type="InterPro" id="IPR049625">
    <property type="entry name" value="Glyco_transf_61_cat"/>
</dbReference>
<proteinExistence type="predicted"/>
<keyword evidence="6" id="KW-0732">Signal</keyword>
<dbReference type="PANTHER" id="PTHR20961">
    <property type="entry name" value="GLYCOSYLTRANSFERASE"/>
    <property type="match status" value="1"/>
</dbReference>
<evidence type="ECO:0000259" key="7">
    <source>
        <dbReference type="Pfam" id="PF04577"/>
    </source>
</evidence>
<dbReference type="InterPro" id="IPR007657">
    <property type="entry name" value="Glycosyltransferase_61"/>
</dbReference>
<name>A0A8K0MZC6_COCNU</name>
<evidence type="ECO:0000256" key="3">
    <source>
        <dbReference type="ARBA" id="ARBA00022676"/>
    </source>
</evidence>
<protein>
    <submittedName>
        <fullName evidence="8">Putative alpha-1,3-arabinosyltransferase XAT3</fullName>
    </submittedName>
</protein>
<feature type="domain" description="Glycosyltransferase 61 catalytic" evidence="7">
    <location>
        <begin position="580"/>
        <end position="666"/>
    </location>
</feature>
<evidence type="ECO:0000256" key="2">
    <source>
        <dbReference type="ARBA" id="ARBA00004881"/>
    </source>
</evidence>
<keyword evidence="3" id="KW-0328">Glycosyltransferase</keyword>
<evidence type="ECO:0000256" key="5">
    <source>
        <dbReference type="ARBA" id="ARBA00023180"/>
    </source>
</evidence>
<dbReference type="GO" id="GO:0016763">
    <property type="term" value="F:pentosyltransferase activity"/>
    <property type="evidence" value="ECO:0007669"/>
    <property type="project" value="UniProtKB-ARBA"/>
</dbReference>
<evidence type="ECO:0000256" key="1">
    <source>
        <dbReference type="ARBA" id="ARBA00004323"/>
    </source>
</evidence>
<evidence type="ECO:0000313" key="9">
    <source>
        <dbReference type="Proteomes" id="UP000797356"/>
    </source>
</evidence>
<dbReference type="OrthoDB" id="529273at2759"/>
<evidence type="ECO:0000256" key="4">
    <source>
        <dbReference type="ARBA" id="ARBA00022679"/>
    </source>
</evidence>
<evidence type="ECO:0000313" key="8">
    <source>
        <dbReference type="EMBL" id="KAG1334826.1"/>
    </source>
</evidence>
<sequence>MTLLAVSKLFVVPLPSLSLWLPNHSVPPDIMAEDEIGLLQPDARNQNVKKKQERMPLCDFSSRRSDVCEMDGDIRIHGNSSSILLLASSNNNKTSETHESWRIKPHARKHDKFILSHVAEISVKSLTAFEQVPACAVNHTIPAIIFSTGGYMGNPFHDFTDVLVPLFITSRQYNGEVQFLISEIVPNWITRYRPILKQLSHYEIIDFNKDDTVRCHTHAIVGLRFHKEMSIDPLKAPNGQTMIDFAQFMRSSFALERQSAIKLGPDQDKKPRLLIISRKWTRSFTNAKEIAQMAEGLSFEVVVAEANSSSSLVDFAQLVNSCDVMMGVHGAGLTNLVFLPTNATVIQVVPLGGLEGIAWADFGVPSLDMKLRYLQYTIREEESTLIEQYPRDHAVFKDPTSIQNQGWLALRSVYLVKQNVKLDVNPNWNFISQYQPVGNIPHGIPVSKSGQVPACAVNHTIPAIIFSTGGYMGNPFHDFTDVLVPLFITSRQYNGEVQFLISEIVPNWITRYRPILKQLSHYEIIDFNKDDTVRCHTHAIVGLRFHKEMSIDPLKAPNGQTMIDFAQFMRSSFALERQSAIKLGPDQDKKPRLLIISRKWTRSFTNAKEIAQMAEGLSFEVVVAEANSSSSLVDFAQLVNSCDVMMGVHGAGLTNLVFLPTNATVIQVVPLGGLEGIAWADFGVPSLDMKLRYLQYTIREEESTLIEQYPRDHAVFKDPTSIQNQGWLALRSVYLVKQNVKLDVVRFKGVLLQALDFLHQ</sequence>
<comment type="subcellular location">
    <subcellularLocation>
        <location evidence="1">Golgi apparatus membrane</location>
        <topology evidence="1">Single-pass type II membrane protein</topology>
    </subcellularLocation>
</comment>